<accession>A0ABR2UDT5</accession>
<gene>
    <name evidence="10" type="ORF">SUNI508_12392</name>
</gene>
<dbReference type="PANTHER" id="PTHR12653:SF0">
    <property type="entry name" value="NADH DEHYDROGENASE [UBIQUINONE] 1 ALPHA SUBCOMPLEX SUBUNIT 5"/>
    <property type="match status" value="1"/>
</dbReference>
<dbReference type="Pfam" id="PF04716">
    <property type="entry name" value="ETC_C1_NDUFA5"/>
    <property type="match status" value="1"/>
</dbReference>
<comment type="caution">
    <text evidence="10">The sequence shown here is derived from an EMBL/GenBank/DDBJ whole genome shotgun (WGS) entry which is preliminary data.</text>
</comment>
<feature type="region of interest" description="Disordered" evidence="9">
    <location>
        <begin position="129"/>
        <end position="157"/>
    </location>
</feature>
<evidence type="ECO:0000256" key="7">
    <source>
        <dbReference type="ARBA" id="ARBA00023128"/>
    </source>
</evidence>
<keyword evidence="8" id="KW-0472">Membrane</keyword>
<proteinExistence type="inferred from homology"/>
<evidence type="ECO:0000313" key="11">
    <source>
        <dbReference type="Proteomes" id="UP001408356"/>
    </source>
</evidence>
<evidence type="ECO:0000256" key="9">
    <source>
        <dbReference type="SAM" id="MobiDB-lite"/>
    </source>
</evidence>
<dbReference type="Proteomes" id="UP001408356">
    <property type="component" value="Unassembled WGS sequence"/>
</dbReference>
<evidence type="ECO:0000313" key="10">
    <source>
        <dbReference type="EMBL" id="KAK9412793.1"/>
    </source>
</evidence>
<evidence type="ECO:0000256" key="5">
    <source>
        <dbReference type="ARBA" id="ARBA00022792"/>
    </source>
</evidence>
<keyword evidence="11" id="KW-1185">Reference proteome</keyword>
<evidence type="ECO:0000256" key="3">
    <source>
        <dbReference type="ARBA" id="ARBA00022448"/>
    </source>
</evidence>
<evidence type="ECO:0000256" key="1">
    <source>
        <dbReference type="ARBA" id="ARBA00004443"/>
    </source>
</evidence>
<dbReference type="PANTHER" id="PTHR12653">
    <property type="entry name" value="NADH-UBIQUINONE OXIDOREDUCTASE 13 KD-B SUBUNIT"/>
    <property type="match status" value="1"/>
</dbReference>
<comment type="similarity">
    <text evidence="2">Belongs to the complex I NDUFA5 subunit family.</text>
</comment>
<feature type="compositionally biased region" description="Basic and acidic residues" evidence="9">
    <location>
        <begin position="145"/>
        <end position="157"/>
    </location>
</feature>
<keyword evidence="7" id="KW-0496">Mitochondrion</keyword>
<organism evidence="10 11">
    <name type="scientific">Seiridium unicorne</name>
    <dbReference type="NCBI Taxonomy" id="138068"/>
    <lineage>
        <taxon>Eukaryota</taxon>
        <taxon>Fungi</taxon>
        <taxon>Dikarya</taxon>
        <taxon>Ascomycota</taxon>
        <taxon>Pezizomycotina</taxon>
        <taxon>Sordariomycetes</taxon>
        <taxon>Xylariomycetidae</taxon>
        <taxon>Amphisphaeriales</taxon>
        <taxon>Sporocadaceae</taxon>
        <taxon>Seiridium</taxon>
    </lineage>
</organism>
<dbReference type="EMBL" id="JARVKF010000449">
    <property type="protein sequence ID" value="KAK9412793.1"/>
    <property type="molecule type" value="Genomic_DNA"/>
</dbReference>
<dbReference type="InterPro" id="IPR006806">
    <property type="entry name" value="NDUFA5"/>
</dbReference>
<evidence type="ECO:0000256" key="2">
    <source>
        <dbReference type="ARBA" id="ARBA00010261"/>
    </source>
</evidence>
<keyword evidence="4" id="KW-0679">Respiratory chain</keyword>
<comment type="subcellular location">
    <subcellularLocation>
        <location evidence="1">Mitochondrion inner membrane</location>
        <topology evidence="1">Peripheral membrane protein</topology>
        <orientation evidence="1">Matrix side</orientation>
    </subcellularLocation>
</comment>
<evidence type="ECO:0000256" key="8">
    <source>
        <dbReference type="ARBA" id="ARBA00023136"/>
    </source>
</evidence>
<keyword evidence="5" id="KW-0999">Mitochondrion inner membrane</keyword>
<keyword evidence="6" id="KW-0249">Electron transport</keyword>
<keyword evidence="3" id="KW-0813">Transport</keyword>
<name>A0ABR2UDT5_9PEZI</name>
<evidence type="ECO:0000256" key="4">
    <source>
        <dbReference type="ARBA" id="ARBA00022660"/>
    </source>
</evidence>
<feature type="compositionally biased region" description="Acidic residues" evidence="9">
    <location>
        <begin position="134"/>
        <end position="144"/>
    </location>
</feature>
<reference evidence="10 11" key="1">
    <citation type="journal article" date="2024" name="J. Plant Pathol.">
        <title>Sequence and assembly of the genome of Seiridium unicorne, isolate CBS 538.82, causal agent of cypress canker disease.</title>
        <authorList>
            <person name="Scali E."/>
            <person name="Rocca G.D."/>
            <person name="Danti R."/>
            <person name="Garbelotto M."/>
            <person name="Barberini S."/>
            <person name="Baroncelli R."/>
            <person name="Emiliani G."/>
        </authorList>
    </citation>
    <scope>NUCLEOTIDE SEQUENCE [LARGE SCALE GENOMIC DNA]</scope>
    <source>
        <strain evidence="10 11">BM-138-508</strain>
    </source>
</reference>
<sequence length="244" mass="27847">MRRTLRLFASVKPARYLEAGAPTGLTGIYTHNSPRSTLLYLYSTTLDKLKTAPESSVYRQSIEALTKHRMAIVAAAQPPGYTEWQQHAQKILKENPEGFNIAHEAAIDGAQAQIITKGDQTFLLRHDPERQDDRYEEWDGEVDEGGEREGLRPETERKDQELIFSRQPLEIKQNQVKWTPEPQLTAAQVEEIENKIGGGLIEEVVQVAESELKLVDFMLQAKPWEELEEKPAEGQWTYFERNSA</sequence>
<evidence type="ECO:0000256" key="6">
    <source>
        <dbReference type="ARBA" id="ARBA00022982"/>
    </source>
</evidence>
<protein>
    <submittedName>
        <fullName evidence="10">NADH-ubiquinone oxidoreductase 29.9 kDa subunit</fullName>
    </submittedName>
</protein>